<feature type="region of interest" description="Disordered" evidence="5">
    <location>
        <begin position="1"/>
        <end position="28"/>
    </location>
</feature>
<dbReference type="Proteomes" id="UP001058974">
    <property type="component" value="Chromosome 4"/>
</dbReference>
<feature type="domain" description="BED-type" evidence="6">
    <location>
        <begin position="144"/>
        <end position="198"/>
    </location>
</feature>
<evidence type="ECO:0000256" key="5">
    <source>
        <dbReference type="SAM" id="MobiDB-lite"/>
    </source>
</evidence>
<dbReference type="PROSITE" id="PS50808">
    <property type="entry name" value="ZF_BED"/>
    <property type="match status" value="1"/>
</dbReference>
<keyword evidence="3" id="KW-0862">Zinc</keyword>
<dbReference type="InterPro" id="IPR003656">
    <property type="entry name" value="Znf_BED"/>
</dbReference>
<feature type="compositionally biased region" description="Basic and acidic residues" evidence="5">
    <location>
        <begin position="104"/>
        <end position="114"/>
    </location>
</feature>
<proteinExistence type="predicted"/>
<protein>
    <recommendedName>
        <fullName evidence="6">BED-type domain-containing protein</fullName>
    </recommendedName>
</protein>
<feature type="region of interest" description="Disordered" evidence="5">
    <location>
        <begin position="87"/>
        <end position="146"/>
    </location>
</feature>
<dbReference type="InterPro" id="IPR036236">
    <property type="entry name" value="Znf_C2H2_sf"/>
</dbReference>
<keyword evidence="8" id="KW-1185">Reference proteome</keyword>
<evidence type="ECO:0000259" key="6">
    <source>
        <dbReference type="PROSITE" id="PS50808"/>
    </source>
</evidence>
<evidence type="ECO:0000313" key="7">
    <source>
        <dbReference type="EMBL" id="KAI5415620.1"/>
    </source>
</evidence>
<evidence type="ECO:0000256" key="2">
    <source>
        <dbReference type="ARBA" id="ARBA00022771"/>
    </source>
</evidence>
<keyword evidence="2 4" id="KW-0863">Zinc-finger</keyword>
<dbReference type="AlphaFoldDB" id="A0A9D4XA03"/>
<gene>
    <name evidence="7" type="ORF">KIW84_040876</name>
</gene>
<accession>A0A9D4XA03</accession>
<feature type="compositionally biased region" description="Basic and acidic residues" evidence="5">
    <location>
        <begin position="1"/>
        <end position="11"/>
    </location>
</feature>
<dbReference type="EMBL" id="JAMSHJ010000004">
    <property type="protein sequence ID" value="KAI5415620.1"/>
    <property type="molecule type" value="Genomic_DNA"/>
</dbReference>
<reference evidence="7 8" key="1">
    <citation type="journal article" date="2022" name="Nat. Genet.">
        <title>Improved pea reference genome and pan-genome highlight genomic features and evolutionary characteristics.</title>
        <authorList>
            <person name="Yang T."/>
            <person name="Liu R."/>
            <person name="Luo Y."/>
            <person name="Hu S."/>
            <person name="Wang D."/>
            <person name="Wang C."/>
            <person name="Pandey M.K."/>
            <person name="Ge S."/>
            <person name="Xu Q."/>
            <person name="Li N."/>
            <person name="Li G."/>
            <person name="Huang Y."/>
            <person name="Saxena R.K."/>
            <person name="Ji Y."/>
            <person name="Li M."/>
            <person name="Yan X."/>
            <person name="He Y."/>
            <person name="Liu Y."/>
            <person name="Wang X."/>
            <person name="Xiang C."/>
            <person name="Varshney R.K."/>
            <person name="Ding H."/>
            <person name="Gao S."/>
            <person name="Zong X."/>
        </authorList>
    </citation>
    <scope>NUCLEOTIDE SEQUENCE [LARGE SCALE GENOMIC DNA]</scope>
    <source>
        <strain evidence="7 8">cv. Zhongwan 6</strain>
    </source>
</reference>
<evidence type="ECO:0000313" key="8">
    <source>
        <dbReference type="Proteomes" id="UP001058974"/>
    </source>
</evidence>
<dbReference type="GO" id="GO:1990837">
    <property type="term" value="F:sequence-specific double-stranded DNA binding"/>
    <property type="evidence" value="ECO:0007669"/>
    <property type="project" value="TreeGrafter"/>
</dbReference>
<keyword evidence="1" id="KW-0479">Metal-binding</keyword>
<dbReference type="Gramene" id="Psat04G0087600-T1">
    <property type="protein sequence ID" value="KAI5415620.1"/>
    <property type="gene ID" value="KIW84_040876"/>
</dbReference>
<evidence type="ECO:0000256" key="4">
    <source>
        <dbReference type="PROSITE-ProRule" id="PRU00027"/>
    </source>
</evidence>
<dbReference type="PANTHER" id="PTHR34396">
    <property type="entry name" value="OS03G0264950 PROTEIN-RELATED"/>
    <property type="match status" value="1"/>
</dbReference>
<comment type="caution">
    <text evidence="7">The sequence shown here is derived from an EMBL/GenBank/DDBJ whole genome shotgun (WGS) entry which is preliminary data.</text>
</comment>
<dbReference type="GO" id="GO:0008270">
    <property type="term" value="F:zinc ion binding"/>
    <property type="evidence" value="ECO:0007669"/>
    <property type="project" value="UniProtKB-KW"/>
</dbReference>
<evidence type="ECO:0000256" key="3">
    <source>
        <dbReference type="ARBA" id="ARBA00022833"/>
    </source>
</evidence>
<dbReference type="SUPFAM" id="SSF57667">
    <property type="entry name" value="beta-beta-alpha zinc fingers"/>
    <property type="match status" value="1"/>
</dbReference>
<dbReference type="InterPro" id="IPR053031">
    <property type="entry name" value="Cuticle_assoc_protein"/>
</dbReference>
<organism evidence="7 8">
    <name type="scientific">Pisum sativum</name>
    <name type="common">Garden pea</name>
    <name type="synonym">Lathyrus oleraceus</name>
    <dbReference type="NCBI Taxonomy" id="3888"/>
    <lineage>
        <taxon>Eukaryota</taxon>
        <taxon>Viridiplantae</taxon>
        <taxon>Streptophyta</taxon>
        <taxon>Embryophyta</taxon>
        <taxon>Tracheophyta</taxon>
        <taxon>Spermatophyta</taxon>
        <taxon>Magnoliopsida</taxon>
        <taxon>eudicotyledons</taxon>
        <taxon>Gunneridae</taxon>
        <taxon>Pentapetalae</taxon>
        <taxon>rosids</taxon>
        <taxon>fabids</taxon>
        <taxon>Fabales</taxon>
        <taxon>Fabaceae</taxon>
        <taxon>Papilionoideae</taxon>
        <taxon>50 kb inversion clade</taxon>
        <taxon>NPAAA clade</taxon>
        <taxon>Hologalegina</taxon>
        <taxon>IRL clade</taxon>
        <taxon>Fabeae</taxon>
        <taxon>Lathyrus</taxon>
    </lineage>
</organism>
<evidence type="ECO:0000256" key="1">
    <source>
        <dbReference type="ARBA" id="ARBA00022723"/>
    </source>
</evidence>
<dbReference type="PANTHER" id="PTHR34396:SF27">
    <property type="entry name" value="OS08G0208700 PROTEIN"/>
    <property type="match status" value="1"/>
</dbReference>
<dbReference type="SMART" id="SM00614">
    <property type="entry name" value="ZnF_BED"/>
    <property type="match status" value="1"/>
</dbReference>
<sequence length="259" mass="29618">MEDGLEDRNSQDEGENYDSDADFPTRGTRTLDDIYVRCNIATLEPTRYDEATNVEGWKVAMQEEKKMIEKNQTRQLIDKQKIKRLLVSENSPSMPTTNPSQTIDLDKHEDDNVQKKKKRKVGEVGDFNANDSNDGDSGKQKPCRPKSWVWDHFTRDTSGTRAKCNWCTKSYAADSHKNGTTNLNNHLLHQCKKIPKSVLDPTQTTLSLQEGGKETSNTLVGIHFDVESCRPALARMIILDEFPFSFVENEEFRYFMSVT</sequence>
<dbReference type="Pfam" id="PF02892">
    <property type="entry name" value="zf-BED"/>
    <property type="match status" value="1"/>
</dbReference>
<dbReference type="GO" id="GO:0006357">
    <property type="term" value="P:regulation of transcription by RNA polymerase II"/>
    <property type="evidence" value="ECO:0007669"/>
    <property type="project" value="TreeGrafter"/>
</dbReference>
<feature type="compositionally biased region" description="Polar residues" evidence="5">
    <location>
        <begin position="88"/>
        <end position="103"/>
    </location>
</feature>
<feature type="compositionally biased region" description="Acidic residues" evidence="5">
    <location>
        <begin position="12"/>
        <end position="21"/>
    </location>
</feature>
<name>A0A9D4XA03_PEA</name>
<dbReference type="GO" id="GO:0005634">
    <property type="term" value="C:nucleus"/>
    <property type="evidence" value="ECO:0007669"/>
    <property type="project" value="TreeGrafter"/>
</dbReference>